<accession>A0A2W5S2T9</accession>
<sequence length="343" mass="35976">MTALKKYQKLESPGLWRDRPEAQRREVVVAFGDASLVLSDPRTGSALSHWSLPAISRLNPGALPAIYAPDTETEAETLEIEDATMIGAIETVRGAIAGARSRPGRLRGLVLGSGAIVIGLLAIFWLPQALITQTAALVPESKRAEIGRMALADVTRVTGMPCATPLGLRAEGKLAERVLGPGKGQILLMRDGVHPAAHLPGGFILLSRELVEVQDGPQVAAGFALAEYLRSQNADPLVPILRHAGLIATLRLLTTGTLPAGSVAGYGEKLLATPPEPLSDSDVLIAFTGAMLASSPYAYALDPSGETTLGLIEADPFRAETAPPILPDGDWISLQAICQAEAG</sequence>
<reference evidence="2 3" key="1">
    <citation type="submission" date="2017-08" db="EMBL/GenBank/DDBJ databases">
        <title>Infants hospitalized years apart are colonized by the same room-sourced microbial strains.</title>
        <authorList>
            <person name="Brooks B."/>
            <person name="Olm M.R."/>
            <person name="Firek B.A."/>
            <person name="Baker R."/>
            <person name="Thomas B.C."/>
            <person name="Morowitz M.J."/>
            <person name="Banfield J.F."/>
        </authorList>
    </citation>
    <scope>NUCLEOTIDE SEQUENCE [LARGE SCALE GENOMIC DNA]</scope>
    <source>
        <strain evidence="2">S2_003_000_R2_11</strain>
    </source>
</reference>
<evidence type="ECO:0000313" key="2">
    <source>
        <dbReference type="EMBL" id="PZQ95969.1"/>
    </source>
</evidence>
<protein>
    <submittedName>
        <fullName evidence="2">Uncharacterized protein</fullName>
    </submittedName>
</protein>
<dbReference type="EMBL" id="QFQS01000005">
    <property type="protein sequence ID" value="PZQ95969.1"/>
    <property type="molecule type" value="Genomic_DNA"/>
</dbReference>
<feature type="transmembrane region" description="Helical" evidence="1">
    <location>
        <begin position="108"/>
        <end position="126"/>
    </location>
</feature>
<name>A0A2W5S2T9_CERSP</name>
<dbReference type="Proteomes" id="UP000248975">
    <property type="component" value="Unassembled WGS sequence"/>
</dbReference>
<organism evidence="2 3">
    <name type="scientific">Cereibacter sphaeroides</name>
    <name type="common">Rhodobacter sphaeroides</name>
    <dbReference type="NCBI Taxonomy" id="1063"/>
    <lineage>
        <taxon>Bacteria</taxon>
        <taxon>Pseudomonadati</taxon>
        <taxon>Pseudomonadota</taxon>
        <taxon>Alphaproteobacteria</taxon>
        <taxon>Rhodobacterales</taxon>
        <taxon>Paracoccaceae</taxon>
        <taxon>Cereibacter</taxon>
    </lineage>
</organism>
<evidence type="ECO:0000256" key="1">
    <source>
        <dbReference type="SAM" id="Phobius"/>
    </source>
</evidence>
<proteinExistence type="predicted"/>
<keyword evidence="1" id="KW-0472">Membrane</keyword>
<dbReference type="AlphaFoldDB" id="A0A2W5S2T9"/>
<keyword evidence="1" id="KW-0812">Transmembrane</keyword>
<gene>
    <name evidence="2" type="ORF">DI533_17680</name>
</gene>
<keyword evidence="1" id="KW-1133">Transmembrane helix</keyword>
<comment type="caution">
    <text evidence="2">The sequence shown here is derived from an EMBL/GenBank/DDBJ whole genome shotgun (WGS) entry which is preliminary data.</text>
</comment>
<evidence type="ECO:0000313" key="3">
    <source>
        <dbReference type="Proteomes" id="UP000248975"/>
    </source>
</evidence>